<keyword evidence="1" id="KW-0963">Cytoplasm</keyword>
<dbReference type="GO" id="GO:0016779">
    <property type="term" value="F:nucleotidyltransferase activity"/>
    <property type="evidence" value="ECO:0007669"/>
    <property type="project" value="UniProtKB-KW"/>
</dbReference>
<protein>
    <submittedName>
        <fullName evidence="9">Molybdenum cofactor guanylyltransferase</fullName>
    </submittedName>
</protein>
<dbReference type="AlphaFoldDB" id="A0A7G9TDH1"/>
<dbReference type="GO" id="GO:0046872">
    <property type="term" value="F:metal ion binding"/>
    <property type="evidence" value="ECO:0007669"/>
    <property type="project" value="UniProtKB-KW"/>
</dbReference>
<name>A0A7G9TDH1_PSEMX</name>
<dbReference type="InterPro" id="IPR013482">
    <property type="entry name" value="Molybde_CF_guanTrfase"/>
</dbReference>
<dbReference type="Pfam" id="PF12804">
    <property type="entry name" value="NTP_transf_3"/>
    <property type="match status" value="1"/>
</dbReference>
<evidence type="ECO:0000256" key="3">
    <source>
        <dbReference type="ARBA" id="ARBA00022723"/>
    </source>
</evidence>
<gene>
    <name evidence="9" type="ORF">IAE60_01500</name>
</gene>
<evidence type="ECO:0000259" key="8">
    <source>
        <dbReference type="Pfam" id="PF12804"/>
    </source>
</evidence>
<dbReference type="InterPro" id="IPR025877">
    <property type="entry name" value="MobA-like_NTP_Trfase"/>
</dbReference>
<dbReference type="GeneID" id="81469620"/>
<dbReference type="PANTHER" id="PTHR19136">
    <property type="entry name" value="MOLYBDENUM COFACTOR GUANYLYLTRANSFERASE"/>
    <property type="match status" value="1"/>
</dbReference>
<dbReference type="PANTHER" id="PTHR19136:SF81">
    <property type="entry name" value="MOLYBDENUM COFACTOR GUANYLYLTRANSFERASE"/>
    <property type="match status" value="1"/>
</dbReference>
<feature type="domain" description="MobA-like NTP transferase" evidence="8">
    <location>
        <begin position="10"/>
        <end position="149"/>
    </location>
</feature>
<dbReference type="Gene3D" id="3.90.550.10">
    <property type="entry name" value="Spore Coat Polysaccharide Biosynthesis Protein SpsA, Chain A"/>
    <property type="match status" value="1"/>
</dbReference>
<keyword evidence="2 9" id="KW-0808">Transferase</keyword>
<keyword evidence="4" id="KW-0547">Nucleotide-binding</keyword>
<dbReference type="RefSeq" id="WP_187573595.1">
    <property type="nucleotide sequence ID" value="NZ_CP060731.1"/>
</dbReference>
<accession>A0A7G9TDH1</accession>
<dbReference type="GO" id="GO:0005525">
    <property type="term" value="F:GTP binding"/>
    <property type="evidence" value="ECO:0007669"/>
    <property type="project" value="UniProtKB-KW"/>
</dbReference>
<evidence type="ECO:0000256" key="1">
    <source>
        <dbReference type="ARBA" id="ARBA00022490"/>
    </source>
</evidence>
<evidence type="ECO:0000256" key="7">
    <source>
        <dbReference type="ARBA" id="ARBA00023150"/>
    </source>
</evidence>
<evidence type="ECO:0000256" key="5">
    <source>
        <dbReference type="ARBA" id="ARBA00022842"/>
    </source>
</evidence>
<evidence type="ECO:0000313" key="9">
    <source>
        <dbReference type="EMBL" id="QNN78146.1"/>
    </source>
</evidence>
<sequence>MSQTSPAWRAVLLAGGRSSRMGTDKALLPWGNGTLLTHMRGMLIDAGAVEVVVSGDRPDMGGVPDATRDTGPMGALSQLASRLTDGTWIVVPVDMPLLSTDLLHALRAADAACACVEGHPLPMMLRVDDGMRALMHAMGARAGRERSLRALQQGIDTQHLPATHFDRALRNCNTPEDWIALQQSATQARSG</sequence>
<dbReference type="GO" id="GO:1902758">
    <property type="term" value="P:bis(molybdopterin guanine dinucleotide)molybdenum biosynthetic process"/>
    <property type="evidence" value="ECO:0007669"/>
    <property type="project" value="TreeGrafter"/>
</dbReference>
<proteinExistence type="predicted"/>
<dbReference type="InterPro" id="IPR029044">
    <property type="entry name" value="Nucleotide-diphossugar_trans"/>
</dbReference>
<keyword evidence="7" id="KW-0501">Molybdenum cofactor biosynthesis</keyword>
<dbReference type="Proteomes" id="UP000515838">
    <property type="component" value="Chromosome"/>
</dbReference>
<keyword evidence="3" id="KW-0479">Metal-binding</keyword>
<dbReference type="SUPFAM" id="SSF53448">
    <property type="entry name" value="Nucleotide-diphospho-sugar transferases"/>
    <property type="match status" value="1"/>
</dbReference>
<reference evidence="9 10" key="1">
    <citation type="submission" date="2020-08" db="EMBL/GenBank/DDBJ databases">
        <title>Streptomycin Non-resistant strain, P. mexicana.</title>
        <authorList>
            <person name="Ganesh-Kumar S."/>
            <person name="Zhe T."/>
            <person name="Yu Z."/>
            <person name="Min Y."/>
        </authorList>
    </citation>
    <scope>NUCLEOTIDE SEQUENCE [LARGE SCALE GENOMIC DNA]</scope>
    <source>
        <strain evidence="9 10">GTZY2</strain>
    </source>
</reference>
<evidence type="ECO:0000256" key="4">
    <source>
        <dbReference type="ARBA" id="ARBA00022741"/>
    </source>
</evidence>
<evidence type="ECO:0000256" key="2">
    <source>
        <dbReference type="ARBA" id="ARBA00022679"/>
    </source>
</evidence>
<evidence type="ECO:0000313" key="10">
    <source>
        <dbReference type="Proteomes" id="UP000515838"/>
    </source>
</evidence>
<keyword evidence="9" id="KW-0548">Nucleotidyltransferase</keyword>
<keyword evidence="5" id="KW-0460">Magnesium</keyword>
<keyword evidence="6" id="KW-0342">GTP-binding</keyword>
<dbReference type="EMBL" id="CP060731">
    <property type="protein sequence ID" value="QNN78146.1"/>
    <property type="molecule type" value="Genomic_DNA"/>
</dbReference>
<evidence type="ECO:0000256" key="6">
    <source>
        <dbReference type="ARBA" id="ARBA00023134"/>
    </source>
</evidence>
<organism evidence="9 10">
    <name type="scientific">Pseudoxanthomonas mexicana</name>
    <dbReference type="NCBI Taxonomy" id="128785"/>
    <lineage>
        <taxon>Bacteria</taxon>
        <taxon>Pseudomonadati</taxon>
        <taxon>Pseudomonadota</taxon>
        <taxon>Gammaproteobacteria</taxon>
        <taxon>Lysobacterales</taxon>
        <taxon>Lysobacteraceae</taxon>
        <taxon>Pseudoxanthomonas</taxon>
    </lineage>
</organism>
<dbReference type="CDD" id="cd02503">
    <property type="entry name" value="MobA"/>
    <property type="match status" value="1"/>
</dbReference>